<proteinExistence type="predicted"/>
<dbReference type="HOGENOM" id="CLU_2057104_0_0_0"/>
<evidence type="ECO:0000313" key="1">
    <source>
        <dbReference type="EMBL" id="CBK41021.1"/>
    </source>
</evidence>
<name>D8PCR2_9BACT</name>
<evidence type="ECO:0000313" key="2">
    <source>
        <dbReference type="Proteomes" id="UP000001660"/>
    </source>
</evidence>
<reference evidence="1 2" key="1">
    <citation type="journal article" date="2010" name="Proc. Natl. Acad. Sci. U.S.A.">
        <title>A Nitrospira metagenome illuminates the physiology and evolution of globally important nitrite-oxidizing bacteria.</title>
        <authorList>
            <person name="Lucker S."/>
            <person name="Wagner M."/>
            <person name="Maixner F."/>
            <person name="Pelletier E."/>
            <person name="Koch H."/>
            <person name="Vacherie B."/>
            <person name="Rattei T."/>
            <person name="Sinninghe Damste J."/>
            <person name="Spieck E."/>
            <person name="Le Paslier D."/>
            <person name="Daims H."/>
        </authorList>
    </citation>
    <scope>NUCLEOTIDE SEQUENCE [LARGE SCALE GENOMIC DNA]</scope>
</reference>
<protein>
    <submittedName>
        <fullName evidence="1">Uncharacterized protein</fullName>
    </submittedName>
</protein>
<gene>
    <name evidence="1" type="ORF">NIDE1266</name>
</gene>
<dbReference type="KEGG" id="nde:NIDE1266"/>
<organism evidence="1 2">
    <name type="scientific">Nitrospira defluvii</name>
    <dbReference type="NCBI Taxonomy" id="330214"/>
    <lineage>
        <taxon>Bacteria</taxon>
        <taxon>Pseudomonadati</taxon>
        <taxon>Nitrospirota</taxon>
        <taxon>Nitrospiria</taxon>
        <taxon>Nitrospirales</taxon>
        <taxon>Nitrospiraceae</taxon>
        <taxon>Nitrospira</taxon>
    </lineage>
</organism>
<keyword evidence="2" id="KW-1185">Reference proteome</keyword>
<dbReference type="EMBL" id="FP929003">
    <property type="protein sequence ID" value="CBK41021.1"/>
    <property type="molecule type" value="Genomic_DNA"/>
</dbReference>
<sequence>MLAPIIVVDGGDLIVFKSAHDAERGLESPDVMSGSYVAYDSEGRLLKLEVPDPGNCSGFLVDVRPVKITAAESKPTHAGELSAAVKAYLRNIQVAEEWVANASLSDLLLQLVTRSGFAK</sequence>
<dbReference type="AlphaFoldDB" id="D8PCR2"/>
<dbReference type="Proteomes" id="UP000001660">
    <property type="component" value="Chromosome"/>
</dbReference>
<accession>D8PCR2</accession>